<evidence type="ECO:0000256" key="1">
    <source>
        <dbReference type="SAM" id="Phobius"/>
    </source>
</evidence>
<keyword evidence="1" id="KW-0472">Membrane</keyword>
<sequence length="187" mass="21297">MDTRKTILIASILVLFGILVRLLPHLPNSTPISAIAFASSIYLGRRWALSLPLLALFLSDIFIGFYDWKIMASVYGSFVLIGILSWLGRKYKNLFSIGFLVILAPIIFFLVTNTAVWLFSPWYTKDIAGLLYCYELGLPFLRNMFIGDVVYTTFLFSVFEYARIRTLSTVDIYPLGGILGVWIKRSR</sequence>
<name>A0A1G2UN99_9BACT</name>
<evidence type="ECO:0000313" key="3">
    <source>
        <dbReference type="Proteomes" id="UP000177202"/>
    </source>
</evidence>
<accession>A0A1G2UN99</accession>
<gene>
    <name evidence="2" type="ORF">A3H60_01285</name>
</gene>
<dbReference type="AlphaFoldDB" id="A0A1G2UN99"/>
<feature type="transmembrane region" description="Helical" evidence="1">
    <location>
        <begin position="72"/>
        <end position="88"/>
    </location>
</feature>
<evidence type="ECO:0008006" key="4">
    <source>
        <dbReference type="Google" id="ProtNLM"/>
    </source>
</evidence>
<feature type="transmembrane region" description="Helical" evidence="1">
    <location>
        <begin position="47"/>
        <end position="66"/>
    </location>
</feature>
<proteinExistence type="predicted"/>
<keyword evidence="1" id="KW-0812">Transmembrane</keyword>
<protein>
    <recommendedName>
        <fullName evidence="4">Rod shape-determining protein MreD</fullName>
    </recommendedName>
</protein>
<organism evidence="2 3">
    <name type="scientific">Candidatus Zambryskibacteria bacterium RIFCSPLOWO2_02_FULL_44_12b</name>
    <dbReference type="NCBI Taxonomy" id="1802772"/>
    <lineage>
        <taxon>Bacteria</taxon>
        <taxon>Candidatus Zambryskiibacteriota</taxon>
    </lineage>
</organism>
<dbReference type="EMBL" id="MHWP01000009">
    <property type="protein sequence ID" value="OHB10740.1"/>
    <property type="molecule type" value="Genomic_DNA"/>
</dbReference>
<comment type="caution">
    <text evidence="2">The sequence shown here is derived from an EMBL/GenBank/DDBJ whole genome shotgun (WGS) entry which is preliminary data.</text>
</comment>
<dbReference type="Pfam" id="PF20221">
    <property type="entry name" value="DUF6580"/>
    <property type="match status" value="1"/>
</dbReference>
<feature type="transmembrane region" description="Helical" evidence="1">
    <location>
        <begin position="6"/>
        <end position="26"/>
    </location>
</feature>
<dbReference type="Proteomes" id="UP000177202">
    <property type="component" value="Unassembled WGS sequence"/>
</dbReference>
<reference evidence="2 3" key="1">
    <citation type="journal article" date="2016" name="Nat. Commun.">
        <title>Thousands of microbial genomes shed light on interconnected biogeochemical processes in an aquifer system.</title>
        <authorList>
            <person name="Anantharaman K."/>
            <person name="Brown C.T."/>
            <person name="Hug L.A."/>
            <person name="Sharon I."/>
            <person name="Castelle C.J."/>
            <person name="Probst A.J."/>
            <person name="Thomas B.C."/>
            <person name="Singh A."/>
            <person name="Wilkins M.J."/>
            <person name="Karaoz U."/>
            <person name="Brodie E.L."/>
            <person name="Williams K.H."/>
            <person name="Hubbard S.S."/>
            <person name="Banfield J.F."/>
        </authorList>
    </citation>
    <scope>NUCLEOTIDE SEQUENCE [LARGE SCALE GENOMIC DNA]</scope>
</reference>
<keyword evidence="1" id="KW-1133">Transmembrane helix</keyword>
<feature type="transmembrane region" description="Helical" evidence="1">
    <location>
        <begin position="95"/>
        <end position="120"/>
    </location>
</feature>
<evidence type="ECO:0000313" key="2">
    <source>
        <dbReference type="EMBL" id="OHB10740.1"/>
    </source>
</evidence>
<dbReference type="STRING" id="1802772.A3H60_01285"/>
<dbReference type="InterPro" id="IPR046487">
    <property type="entry name" value="DUF6580"/>
</dbReference>